<dbReference type="Gene3D" id="1.10.443.10">
    <property type="entry name" value="Intergrase catalytic core"/>
    <property type="match status" value="1"/>
</dbReference>
<keyword evidence="9" id="KW-1185">Reference proteome</keyword>
<comment type="similarity">
    <text evidence="1">Belongs to the 'phage' integrase family.</text>
</comment>
<organism evidence="8 9">
    <name type="scientific">Janthinobacterium psychrotolerans</name>
    <dbReference type="NCBI Taxonomy" id="1747903"/>
    <lineage>
        <taxon>Bacteria</taxon>
        <taxon>Pseudomonadati</taxon>
        <taxon>Pseudomonadota</taxon>
        <taxon>Betaproteobacteria</taxon>
        <taxon>Burkholderiales</taxon>
        <taxon>Oxalobacteraceae</taxon>
        <taxon>Janthinobacterium</taxon>
    </lineage>
</organism>
<dbReference type="Gene3D" id="1.10.150.130">
    <property type="match status" value="1"/>
</dbReference>
<evidence type="ECO:0000313" key="8">
    <source>
        <dbReference type="EMBL" id="OBV41654.1"/>
    </source>
</evidence>
<dbReference type="Proteomes" id="UP000092713">
    <property type="component" value="Unassembled WGS sequence"/>
</dbReference>
<keyword evidence="3 5" id="KW-0238">DNA-binding</keyword>
<dbReference type="InterPro" id="IPR050090">
    <property type="entry name" value="Tyrosine_recombinase_XerCD"/>
</dbReference>
<evidence type="ECO:0000259" key="7">
    <source>
        <dbReference type="PROSITE" id="PS51900"/>
    </source>
</evidence>
<accession>A0A1A7C9G9</accession>
<reference evidence="8 9" key="1">
    <citation type="submission" date="2016-04" db="EMBL/GenBank/DDBJ databases">
        <title>Draft genome sequence of Janthinobacterium psychrotolerans sp. nov., isolated from freshwater sediments in Denmark.</title>
        <authorList>
            <person name="Gong X."/>
            <person name="Skrivergaard S."/>
            <person name="Korsgaard B.S."/>
            <person name="Schreiber L."/>
            <person name="Marshall I.P."/>
            <person name="Finster K."/>
            <person name="Schramm A."/>
        </authorList>
    </citation>
    <scope>NUCLEOTIDE SEQUENCE [LARGE SCALE GENOMIC DNA]</scope>
    <source>
        <strain evidence="8 9">S3-2</strain>
    </source>
</reference>
<dbReference type="STRING" id="1747903.ASR47_104014"/>
<keyword evidence="4" id="KW-0233">DNA recombination</keyword>
<dbReference type="InterPro" id="IPR013762">
    <property type="entry name" value="Integrase-like_cat_sf"/>
</dbReference>
<dbReference type="InterPro" id="IPR011010">
    <property type="entry name" value="DNA_brk_join_enz"/>
</dbReference>
<protein>
    <submittedName>
        <fullName evidence="8">Site-specific recombinase XerD</fullName>
    </submittedName>
</protein>
<evidence type="ECO:0000256" key="4">
    <source>
        <dbReference type="ARBA" id="ARBA00023172"/>
    </source>
</evidence>
<feature type="domain" description="Tyr recombinase" evidence="6">
    <location>
        <begin position="184"/>
        <end position="377"/>
    </location>
</feature>
<dbReference type="PROSITE" id="PS51898">
    <property type="entry name" value="TYR_RECOMBINASE"/>
    <property type="match status" value="1"/>
</dbReference>
<dbReference type="GO" id="GO:0003677">
    <property type="term" value="F:DNA binding"/>
    <property type="evidence" value="ECO:0007669"/>
    <property type="project" value="UniProtKB-UniRule"/>
</dbReference>
<dbReference type="InterPro" id="IPR044068">
    <property type="entry name" value="CB"/>
</dbReference>
<sequence>MSNPKISDFNFDAARLRDYEITLKSGATIKTDGSEADHLRAMQMLEAIERLGPIDIEDQPPRSQAPAAASPPSLKLADAAKLWLEECSGKNAPRTVAAKGYHVANFIKLMPARACVDDITRAKIVEYKQALIKEKQTPKTIDNKLMSLFDFFKYLSAHGMHSGTDNPVAGLFMLTKTERKNKNQPYDLFTPDDLARFFEPASYLAAMTAPDTFWGPLLGLFTGMRISEATAIKPDDVKTVAGVHYIHIPQSKTSAGIRNVPICESLIDLGLLDYVAEVRAAGAPRLFPHRGLVNESYAKELSIAMLTRRRALNIEDPNDRKSFHSFRVGVSTMLANEGANTMQAMRIVGHAVGEGVSTHAGYVRDLPDLKNIADLVRHPIDIAALKYAGQFRAFIANKANWADVKAAAKAADLARRKANRARLTGAKAKP</sequence>
<evidence type="ECO:0000313" key="9">
    <source>
        <dbReference type="Proteomes" id="UP000092713"/>
    </source>
</evidence>
<proteinExistence type="inferred from homology"/>
<feature type="domain" description="Core-binding (CB)" evidence="7">
    <location>
        <begin position="74"/>
        <end position="156"/>
    </location>
</feature>
<dbReference type="AlphaFoldDB" id="A0A1A7C9G9"/>
<evidence type="ECO:0000256" key="1">
    <source>
        <dbReference type="ARBA" id="ARBA00008857"/>
    </source>
</evidence>
<dbReference type="PROSITE" id="PS51900">
    <property type="entry name" value="CB"/>
    <property type="match status" value="1"/>
</dbReference>
<evidence type="ECO:0000256" key="3">
    <source>
        <dbReference type="ARBA" id="ARBA00023125"/>
    </source>
</evidence>
<name>A0A1A7C9G9_9BURK</name>
<dbReference type="EMBL" id="LOCQ01000023">
    <property type="protein sequence ID" value="OBV41654.1"/>
    <property type="molecule type" value="Genomic_DNA"/>
</dbReference>
<dbReference type="CDD" id="cd01184">
    <property type="entry name" value="INT_C_like_1"/>
    <property type="match status" value="1"/>
</dbReference>
<dbReference type="InterPro" id="IPR010998">
    <property type="entry name" value="Integrase_recombinase_N"/>
</dbReference>
<dbReference type="GO" id="GO:0006310">
    <property type="term" value="P:DNA recombination"/>
    <property type="evidence" value="ECO:0007669"/>
    <property type="project" value="UniProtKB-KW"/>
</dbReference>
<gene>
    <name evidence="8" type="ORF">ASR47_104014</name>
</gene>
<dbReference type="PANTHER" id="PTHR30349:SF41">
    <property type="entry name" value="INTEGRASE_RECOMBINASE PROTEIN MJ0367-RELATED"/>
    <property type="match status" value="1"/>
</dbReference>
<dbReference type="PANTHER" id="PTHR30349">
    <property type="entry name" value="PHAGE INTEGRASE-RELATED"/>
    <property type="match status" value="1"/>
</dbReference>
<evidence type="ECO:0000256" key="5">
    <source>
        <dbReference type="PROSITE-ProRule" id="PRU01248"/>
    </source>
</evidence>
<comment type="caution">
    <text evidence="8">The sequence shown here is derived from an EMBL/GenBank/DDBJ whole genome shotgun (WGS) entry which is preliminary data.</text>
</comment>
<evidence type="ECO:0000256" key="2">
    <source>
        <dbReference type="ARBA" id="ARBA00022908"/>
    </source>
</evidence>
<dbReference type="RefSeq" id="WP_065305811.1">
    <property type="nucleotide sequence ID" value="NZ_LOCQ01000023.1"/>
</dbReference>
<dbReference type="Pfam" id="PF00589">
    <property type="entry name" value="Phage_integrase"/>
    <property type="match status" value="1"/>
</dbReference>
<dbReference type="InterPro" id="IPR002104">
    <property type="entry name" value="Integrase_catalytic"/>
</dbReference>
<keyword evidence="2" id="KW-0229">DNA integration</keyword>
<evidence type="ECO:0000259" key="6">
    <source>
        <dbReference type="PROSITE" id="PS51898"/>
    </source>
</evidence>
<dbReference type="SUPFAM" id="SSF56349">
    <property type="entry name" value="DNA breaking-rejoining enzymes"/>
    <property type="match status" value="1"/>
</dbReference>
<dbReference type="GO" id="GO:0015074">
    <property type="term" value="P:DNA integration"/>
    <property type="evidence" value="ECO:0007669"/>
    <property type="project" value="UniProtKB-KW"/>
</dbReference>